<reference evidence="2 3" key="1">
    <citation type="submission" date="2017-04" db="EMBL/GenBank/DDBJ databases">
        <title>Draft genome sequence of Tuber borchii Vittad., a whitish edible truffle.</title>
        <authorList>
            <consortium name="DOE Joint Genome Institute"/>
            <person name="Murat C."/>
            <person name="Kuo A."/>
            <person name="Barry K.W."/>
            <person name="Clum A."/>
            <person name="Dockter R.B."/>
            <person name="Fauchery L."/>
            <person name="Iotti M."/>
            <person name="Kohler A."/>
            <person name="Labutti K."/>
            <person name="Lindquist E.A."/>
            <person name="Lipzen A."/>
            <person name="Ohm R.A."/>
            <person name="Wang M."/>
            <person name="Grigoriev I.V."/>
            <person name="Zambonelli A."/>
            <person name="Martin F.M."/>
        </authorList>
    </citation>
    <scope>NUCLEOTIDE SEQUENCE [LARGE SCALE GENOMIC DNA]</scope>
    <source>
        <strain evidence="2 3">Tbo3840</strain>
    </source>
</reference>
<feature type="region of interest" description="Disordered" evidence="1">
    <location>
        <begin position="1"/>
        <end position="59"/>
    </location>
</feature>
<evidence type="ECO:0000313" key="2">
    <source>
        <dbReference type="EMBL" id="PUU74257.1"/>
    </source>
</evidence>
<proteinExistence type="predicted"/>
<sequence length="59" mass="7085">MSLKYLTQNPPNTLSRHRGAKCPQKEQLPSRTERWKRSTKKRKNESNREKQKEEGVVYK</sequence>
<keyword evidence="3" id="KW-1185">Reference proteome</keyword>
<comment type="caution">
    <text evidence="2">The sequence shown here is derived from an EMBL/GenBank/DDBJ whole genome shotgun (WGS) entry which is preliminary data.</text>
</comment>
<dbReference type="EMBL" id="NESQ01000311">
    <property type="protein sequence ID" value="PUU74257.1"/>
    <property type="molecule type" value="Genomic_DNA"/>
</dbReference>
<evidence type="ECO:0000313" key="3">
    <source>
        <dbReference type="Proteomes" id="UP000244722"/>
    </source>
</evidence>
<feature type="compositionally biased region" description="Polar residues" evidence="1">
    <location>
        <begin position="1"/>
        <end position="14"/>
    </location>
</feature>
<feature type="compositionally biased region" description="Basic and acidic residues" evidence="1">
    <location>
        <begin position="44"/>
        <end position="59"/>
    </location>
</feature>
<dbReference type="AlphaFoldDB" id="A0A2T6ZFI8"/>
<gene>
    <name evidence="2" type="ORF">B9Z19DRAFT_1093271</name>
</gene>
<organism evidence="2 3">
    <name type="scientific">Tuber borchii</name>
    <name type="common">White truffle</name>
    <dbReference type="NCBI Taxonomy" id="42251"/>
    <lineage>
        <taxon>Eukaryota</taxon>
        <taxon>Fungi</taxon>
        <taxon>Dikarya</taxon>
        <taxon>Ascomycota</taxon>
        <taxon>Pezizomycotina</taxon>
        <taxon>Pezizomycetes</taxon>
        <taxon>Pezizales</taxon>
        <taxon>Tuberaceae</taxon>
        <taxon>Tuber</taxon>
    </lineage>
</organism>
<accession>A0A2T6ZFI8</accession>
<evidence type="ECO:0000256" key="1">
    <source>
        <dbReference type="SAM" id="MobiDB-lite"/>
    </source>
</evidence>
<name>A0A2T6ZFI8_TUBBO</name>
<protein>
    <submittedName>
        <fullName evidence="2">Uncharacterized protein</fullName>
    </submittedName>
</protein>
<dbReference type="Proteomes" id="UP000244722">
    <property type="component" value="Unassembled WGS sequence"/>
</dbReference>